<accession>A0A9W8JZP5</accession>
<feature type="region of interest" description="Disordered" evidence="1">
    <location>
        <begin position="1"/>
        <end position="21"/>
    </location>
</feature>
<gene>
    <name evidence="2" type="ORF">NLJ89_g9907</name>
</gene>
<evidence type="ECO:0000313" key="2">
    <source>
        <dbReference type="EMBL" id="KAJ3500177.1"/>
    </source>
</evidence>
<dbReference type="EMBL" id="JANKHO010001653">
    <property type="protein sequence ID" value="KAJ3500177.1"/>
    <property type="molecule type" value="Genomic_DNA"/>
</dbReference>
<reference evidence="2" key="1">
    <citation type="submission" date="2022-07" db="EMBL/GenBank/DDBJ databases">
        <title>Genome Sequence of Agrocybe chaxingu.</title>
        <authorList>
            <person name="Buettner E."/>
        </authorList>
    </citation>
    <scope>NUCLEOTIDE SEQUENCE</scope>
    <source>
        <strain evidence="2">MP-N11</strain>
    </source>
</reference>
<organism evidence="2 3">
    <name type="scientific">Agrocybe chaxingu</name>
    <dbReference type="NCBI Taxonomy" id="84603"/>
    <lineage>
        <taxon>Eukaryota</taxon>
        <taxon>Fungi</taxon>
        <taxon>Dikarya</taxon>
        <taxon>Basidiomycota</taxon>
        <taxon>Agaricomycotina</taxon>
        <taxon>Agaricomycetes</taxon>
        <taxon>Agaricomycetidae</taxon>
        <taxon>Agaricales</taxon>
        <taxon>Agaricineae</taxon>
        <taxon>Strophariaceae</taxon>
        <taxon>Agrocybe</taxon>
    </lineage>
</organism>
<evidence type="ECO:0000313" key="3">
    <source>
        <dbReference type="Proteomes" id="UP001148786"/>
    </source>
</evidence>
<proteinExistence type="predicted"/>
<evidence type="ECO:0000256" key="1">
    <source>
        <dbReference type="SAM" id="MobiDB-lite"/>
    </source>
</evidence>
<keyword evidence="3" id="KW-1185">Reference proteome</keyword>
<protein>
    <submittedName>
        <fullName evidence="2">Uncharacterized protein</fullName>
    </submittedName>
</protein>
<comment type="caution">
    <text evidence="2">The sequence shown here is derived from an EMBL/GenBank/DDBJ whole genome shotgun (WGS) entry which is preliminary data.</text>
</comment>
<dbReference type="Proteomes" id="UP001148786">
    <property type="component" value="Unassembled WGS sequence"/>
</dbReference>
<sequence>MPRSSSSTRKRRSTKTTGVPNPVRAAIGEALGTTHDGMPVSTIMTVDEVKRNISHLPEARVRQVLNQVLDRVPAVREVLSEELLSKPVATLPLSEWAGIYKVRSPELADEWPEECSGNLKFEAYPSSTSAHLWAHFNVGIISGVMRSISKPPTSVTEEILIEWRGRELGEQAMLVNEWNRGILVFLGEGKIQATIQGDEANYTFTGSLVPPGAQRTPVQQKRRVKAWKTEWRRYNWGNEDAEQRARIGRKVVLYLEESPFESDTSAGDHRREEAIDTAHFLMDDD</sequence>
<name>A0A9W8JZP5_9AGAR</name>
<dbReference type="AlphaFoldDB" id="A0A9W8JZP5"/>
<dbReference type="OrthoDB" id="4121058at2759"/>